<name>A0AAV7RI43_PLEWA</name>
<comment type="caution">
    <text evidence="1">The sequence shown here is derived from an EMBL/GenBank/DDBJ whole genome shotgun (WGS) entry which is preliminary data.</text>
</comment>
<gene>
    <name evidence="1" type="ORF">NDU88_004090</name>
</gene>
<evidence type="ECO:0000313" key="1">
    <source>
        <dbReference type="EMBL" id="KAJ1151307.1"/>
    </source>
</evidence>
<sequence>MRIRSTLTAKSFYDALFYDALKPIYRPQPSETSPLLSADGSTLLTDKNAILKRWDEHFNNVLNRPSAINAVDIECMPQVTISTSLAEPPKESEVKKAIKLLSNGKAPGSDSIPAKIYKSGGPVLLQKLTELFQTMWQQEVIAQQFKHVSIIHLYKRKENSQSCDNHRGISLLVIGAKSLPESSSTASLNTWKMNTCQRVSAASESAEGQWT</sequence>
<evidence type="ECO:0000313" key="2">
    <source>
        <dbReference type="Proteomes" id="UP001066276"/>
    </source>
</evidence>
<reference evidence="1" key="1">
    <citation type="journal article" date="2022" name="bioRxiv">
        <title>Sequencing and chromosome-scale assembly of the giantPleurodeles waltlgenome.</title>
        <authorList>
            <person name="Brown T."/>
            <person name="Elewa A."/>
            <person name="Iarovenko S."/>
            <person name="Subramanian E."/>
            <person name="Araus A.J."/>
            <person name="Petzold A."/>
            <person name="Susuki M."/>
            <person name="Suzuki K.-i.T."/>
            <person name="Hayashi T."/>
            <person name="Toyoda A."/>
            <person name="Oliveira C."/>
            <person name="Osipova E."/>
            <person name="Leigh N.D."/>
            <person name="Simon A."/>
            <person name="Yun M.H."/>
        </authorList>
    </citation>
    <scope>NUCLEOTIDE SEQUENCE</scope>
    <source>
        <strain evidence="1">20211129_DDA</strain>
        <tissue evidence="1">Liver</tissue>
    </source>
</reference>
<keyword evidence="2" id="KW-1185">Reference proteome</keyword>
<dbReference type="AlphaFoldDB" id="A0AAV7RI43"/>
<dbReference type="PANTHER" id="PTHR19446">
    <property type="entry name" value="REVERSE TRANSCRIPTASES"/>
    <property type="match status" value="1"/>
</dbReference>
<accession>A0AAV7RI43</accession>
<proteinExistence type="predicted"/>
<dbReference type="Proteomes" id="UP001066276">
    <property type="component" value="Chromosome 5"/>
</dbReference>
<dbReference type="EMBL" id="JANPWB010000009">
    <property type="protein sequence ID" value="KAJ1151307.1"/>
    <property type="molecule type" value="Genomic_DNA"/>
</dbReference>
<organism evidence="1 2">
    <name type="scientific">Pleurodeles waltl</name>
    <name type="common">Iberian ribbed newt</name>
    <dbReference type="NCBI Taxonomy" id="8319"/>
    <lineage>
        <taxon>Eukaryota</taxon>
        <taxon>Metazoa</taxon>
        <taxon>Chordata</taxon>
        <taxon>Craniata</taxon>
        <taxon>Vertebrata</taxon>
        <taxon>Euteleostomi</taxon>
        <taxon>Amphibia</taxon>
        <taxon>Batrachia</taxon>
        <taxon>Caudata</taxon>
        <taxon>Salamandroidea</taxon>
        <taxon>Salamandridae</taxon>
        <taxon>Pleurodelinae</taxon>
        <taxon>Pleurodeles</taxon>
    </lineage>
</organism>
<protein>
    <submittedName>
        <fullName evidence="1">Uncharacterized protein</fullName>
    </submittedName>
</protein>